<accession>A0ABU7DHK5</accession>
<keyword evidence="4" id="KW-1185">Reference proteome</keyword>
<gene>
    <name evidence="3" type="ORF">CHARACLAT_017868</name>
</gene>
<evidence type="ECO:0000256" key="1">
    <source>
        <dbReference type="SAM" id="MobiDB-lite"/>
    </source>
</evidence>
<dbReference type="Gene3D" id="2.60.40.10">
    <property type="entry name" value="Immunoglobulins"/>
    <property type="match status" value="1"/>
</dbReference>
<dbReference type="InterPro" id="IPR013783">
    <property type="entry name" value="Ig-like_fold"/>
</dbReference>
<feature type="non-terminal residue" evidence="3">
    <location>
        <position position="174"/>
    </location>
</feature>
<dbReference type="CDD" id="cd00063">
    <property type="entry name" value="FN3"/>
    <property type="match status" value="1"/>
</dbReference>
<dbReference type="InterPro" id="IPR036116">
    <property type="entry name" value="FN3_sf"/>
</dbReference>
<feature type="region of interest" description="Disordered" evidence="1">
    <location>
        <begin position="49"/>
        <end position="71"/>
    </location>
</feature>
<proteinExistence type="predicted"/>
<protein>
    <recommendedName>
        <fullName evidence="2">Fibronectin type-III domain-containing protein</fullName>
    </recommendedName>
</protein>
<dbReference type="Proteomes" id="UP001352852">
    <property type="component" value="Unassembled WGS sequence"/>
</dbReference>
<organism evidence="3 4">
    <name type="scientific">Characodon lateralis</name>
    <dbReference type="NCBI Taxonomy" id="208331"/>
    <lineage>
        <taxon>Eukaryota</taxon>
        <taxon>Metazoa</taxon>
        <taxon>Chordata</taxon>
        <taxon>Craniata</taxon>
        <taxon>Vertebrata</taxon>
        <taxon>Euteleostomi</taxon>
        <taxon>Actinopterygii</taxon>
        <taxon>Neopterygii</taxon>
        <taxon>Teleostei</taxon>
        <taxon>Neoteleostei</taxon>
        <taxon>Acanthomorphata</taxon>
        <taxon>Ovalentaria</taxon>
        <taxon>Atherinomorphae</taxon>
        <taxon>Cyprinodontiformes</taxon>
        <taxon>Goodeidae</taxon>
        <taxon>Characodon</taxon>
    </lineage>
</organism>
<dbReference type="InterPro" id="IPR003961">
    <property type="entry name" value="FN3_dom"/>
</dbReference>
<reference evidence="3 4" key="1">
    <citation type="submission" date="2021-06" db="EMBL/GenBank/DDBJ databases">
        <authorList>
            <person name="Palmer J.M."/>
        </authorList>
    </citation>
    <scope>NUCLEOTIDE SEQUENCE [LARGE SCALE GENOMIC DNA]</scope>
    <source>
        <strain evidence="3 4">CL_MEX2019</strain>
        <tissue evidence="3">Muscle</tissue>
    </source>
</reference>
<dbReference type="SUPFAM" id="SSF49265">
    <property type="entry name" value="Fibronectin type III"/>
    <property type="match status" value="1"/>
</dbReference>
<evidence type="ECO:0000313" key="4">
    <source>
        <dbReference type="Proteomes" id="UP001352852"/>
    </source>
</evidence>
<dbReference type="Pfam" id="PF00041">
    <property type="entry name" value="fn3"/>
    <property type="match status" value="1"/>
</dbReference>
<evidence type="ECO:0000259" key="2">
    <source>
        <dbReference type="PROSITE" id="PS50853"/>
    </source>
</evidence>
<name>A0ABU7DHK5_9TELE</name>
<feature type="domain" description="Fibronectin type-III" evidence="2">
    <location>
        <begin position="69"/>
        <end position="174"/>
    </location>
</feature>
<sequence>MNLHKRILLEISGMTRQGENKCQERSSACMHRLYQEVALATTEDWNRSGGLAASPWQRGRSRGKVPTSVPPPATVQSISGFSAKVSWLAPTSDIRGPIERYELKAYNKDHPEVPPITATYLANGNFTGLMTGLTPSTQYIVTVSACSPAGCTESPVGNSGDDNDVRSGFKTLEE</sequence>
<dbReference type="SMART" id="SM00060">
    <property type="entry name" value="FN3"/>
    <property type="match status" value="1"/>
</dbReference>
<feature type="region of interest" description="Disordered" evidence="1">
    <location>
        <begin position="151"/>
        <end position="174"/>
    </location>
</feature>
<dbReference type="EMBL" id="JAHUTJ010026119">
    <property type="protein sequence ID" value="MED6274578.1"/>
    <property type="molecule type" value="Genomic_DNA"/>
</dbReference>
<comment type="caution">
    <text evidence="3">The sequence shown here is derived from an EMBL/GenBank/DDBJ whole genome shotgun (WGS) entry which is preliminary data.</text>
</comment>
<evidence type="ECO:0000313" key="3">
    <source>
        <dbReference type="EMBL" id="MED6274578.1"/>
    </source>
</evidence>
<feature type="compositionally biased region" description="Basic and acidic residues" evidence="1">
    <location>
        <begin position="163"/>
        <end position="174"/>
    </location>
</feature>
<dbReference type="PROSITE" id="PS50853">
    <property type="entry name" value="FN3"/>
    <property type="match status" value="1"/>
</dbReference>